<dbReference type="SUPFAM" id="SSF51126">
    <property type="entry name" value="Pectin lyase-like"/>
    <property type="match status" value="1"/>
</dbReference>
<organism evidence="1">
    <name type="scientific">marine metagenome</name>
    <dbReference type="NCBI Taxonomy" id="408172"/>
    <lineage>
        <taxon>unclassified sequences</taxon>
        <taxon>metagenomes</taxon>
        <taxon>ecological metagenomes</taxon>
    </lineage>
</organism>
<dbReference type="Gene3D" id="2.160.20.10">
    <property type="entry name" value="Single-stranded right-handed beta-helix, Pectin lyase-like"/>
    <property type="match status" value="1"/>
</dbReference>
<gene>
    <name evidence="1" type="ORF">METZ01_LOCUS284755</name>
</gene>
<sequence>MRYLLTFFIFINHLLYSQNIIYVPDQYSKIQFAIDAATNGDMVQVRPGIYYENINFNGKDISLVSDHYFNIGNTQLIKDTIIDGGKKGTVIRIQSGEPSSA</sequence>
<dbReference type="AlphaFoldDB" id="A0A382LAJ7"/>
<feature type="non-terminal residue" evidence="1">
    <location>
        <position position="101"/>
    </location>
</feature>
<evidence type="ECO:0000313" key="1">
    <source>
        <dbReference type="EMBL" id="SVC31901.1"/>
    </source>
</evidence>
<dbReference type="EMBL" id="UINC01084866">
    <property type="protein sequence ID" value="SVC31901.1"/>
    <property type="molecule type" value="Genomic_DNA"/>
</dbReference>
<name>A0A382LAJ7_9ZZZZ</name>
<dbReference type="InterPro" id="IPR011050">
    <property type="entry name" value="Pectin_lyase_fold/virulence"/>
</dbReference>
<protein>
    <recommendedName>
        <fullName evidence="2">DUF1565 domain-containing protein</fullName>
    </recommendedName>
</protein>
<accession>A0A382LAJ7</accession>
<evidence type="ECO:0008006" key="2">
    <source>
        <dbReference type="Google" id="ProtNLM"/>
    </source>
</evidence>
<dbReference type="InterPro" id="IPR012334">
    <property type="entry name" value="Pectin_lyas_fold"/>
</dbReference>
<reference evidence="1" key="1">
    <citation type="submission" date="2018-05" db="EMBL/GenBank/DDBJ databases">
        <authorList>
            <person name="Lanie J.A."/>
            <person name="Ng W.-L."/>
            <person name="Kazmierczak K.M."/>
            <person name="Andrzejewski T.M."/>
            <person name="Davidsen T.M."/>
            <person name="Wayne K.J."/>
            <person name="Tettelin H."/>
            <person name="Glass J.I."/>
            <person name="Rusch D."/>
            <person name="Podicherti R."/>
            <person name="Tsui H.-C.T."/>
            <person name="Winkler M.E."/>
        </authorList>
    </citation>
    <scope>NUCLEOTIDE SEQUENCE</scope>
</reference>
<proteinExistence type="predicted"/>